<evidence type="ECO:0000313" key="8">
    <source>
        <dbReference type="EMBL" id="GGF16346.1"/>
    </source>
</evidence>
<dbReference type="GO" id="GO:0006099">
    <property type="term" value="P:tricarboxylic acid cycle"/>
    <property type="evidence" value="ECO:0007669"/>
    <property type="project" value="TreeGrafter"/>
</dbReference>
<feature type="compositionally biased region" description="Low complexity" evidence="6">
    <location>
        <begin position="84"/>
        <end position="95"/>
    </location>
</feature>
<dbReference type="GO" id="GO:0005975">
    <property type="term" value="P:carbohydrate metabolic process"/>
    <property type="evidence" value="ECO:0007669"/>
    <property type="project" value="TreeGrafter"/>
</dbReference>
<dbReference type="GO" id="GO:0003677">
    <property type="term" value="F:DNA binding"/>
    <property type="evidence" value="ECO:0007669"/>
    <property type="project" value="InterPro"/>
</dbReference>
<feature type="region of interest" description="Disordered" evidence="6">
    <location>
        <begin position="1"/>
        <end position="25"/>
    </location>
</feature>
<dbReference type="PRINTS" id="PR00143">
    <property type="entry name" value="CITRTSNTHASE"/>
</dbReference>
<comment type="similarity">
    <text evidence="2 5">Belongs to the citrate synthase family.</text>
</comment>
<evidence type="ECO:0000259" key="7">
    <source>
        <dbReference type="PROSITE" id="PS50937"/>
    </source>
</evidence>
<dbReference type="PROSITE" id="PS00480">
    <property type="entry name" value="CITRATE_SYNTHASE"/>
    <property type="match status" value="1"/>
</dbReference>
<evidence type="ECO:0000313" key="9">
    <source>
        <dbReference type="Proteomes" id="UP000598775"/>
    </source>
</evidence>
<evidence type="ECO:0000256" key="3">
    <source>
        <dbReference type="ARBA" id="ARBA00012972"/>
    </source>
</evidence>
<accession>A0A917B2W5</accession>
<dbReference type="SUPFAM" id="SSF48256">
    <property type="entry name" value="Citrate synthase"/>
    <property type="match status" value="1"/>
</dbReference>
<dbReference type="Pfam" id="PF00285">
    <property type="entry name" value="Citrate_synt"/>
    <property type="match status" value="1"/>
</dbReference>
<evidence type="ECO:0000256" key="5">
    <source>
        <dbReference type="RuleBase" id="RU003406"/>
    </source>
</evidence>
<dbReference type="Gene3D" id="1.10.580.10">
    <property type="entry name" value="Citrate Synthase, domain 1"/>
    <property type="match status" value="1"/>
</dbReference>
<dbReference type="InterPro" id="IPR002020">
    <property type="entry name" value="Citrate_synthase"/>
</dbReference>
<dbReference type="InterPro" id="IPR019810">
    <property type="entry name" value="Citrate_synthase_AS"/>
</dbReference>
<dbReference type="GO" id="GO:0006355">
    <property type="term" value="P:regulation of DNA-templated transcription"/>
    <property type="evidence" value="ECO:0007669"/>
    <property type="project" value="InterPro"/>
</dbReference>
<dbReference type="InterPro" id="IPR009061">
    <property type="entry name" value="DNA-bd_dom_put_sf"/>
</dbReference>
<organism evidence="8 9">
    <name type="scientific">Subtercola lobariae</name>
    <dbReference type="NCBI Taxonomy" id="1588641"/>
    <lineage>
        <taxon>Bacteria</taxon>
        <taxon>Bacillati</taxon>
        <taxon>Actinomycetota</taxon>
        <taxon>Actinomycetes</taxon>
        <taxon>Micrococcales</taxon>
        <taxon>Microbacteriaceae</taxon>
        <taxon>Subtercola</taxon>
    </lineage>
</organism>
<dbReference type="InterPro" id="IPR016143">
    <property type="entry name" value="Citrate_synth-like_sm_a-sub"/>
</dbReference>
<proteinExistence type="inferred from homology"/>
<dbReference type="AlphaFoldDB" id="A0A917B2W5"/>
<protein>
    <recommendedName>
        <fullName evidence="3">citrate synthase (unknown stereospecificity)</fullName>
        <ecNumber evidence="3">2.3.3.16</ecNumber>
    </recommendedName>
</protein>
<dbReference type="EC" id="2.3.3.16" evidence="3"/>
<dbReference type="Proteomes" id="UP000598775">
    <property type="component" value="Unassembled WGS sequence"/>
</dbReference>
<feature type="domain" description="HTH merR-type" evidence="7">
    <location>
        <begin position="29"/>
        <end position="63"/>
    </location>
</feature>
<dbReference type="InterPro" id="IPR016142">
    <property type="entry name" value="Citrate_synth-like_lrg_a-sub"/>
</dbReference>
<sequence length="456" mass="48343">MAVVVRGQATMPDTPDTRGEDAPMSDLPRLTTAQAAGRLGVKPATLYAYVSRGLIASIRSETGGSTFDALDVEELAESMRRPAQRAQPTRPAQPAGEREAPHQRLARAASARSGRPLMVLDSELTLIENDELFYRGRRATDLVAHGPAERVMEFFLASTQTAAFTAPDDVVRRARAAGDLLGSPQRMIDRLALTVTLAGSLDPLRDDLDPEVVFSAGRRLIGAMVDALPPAGGAPPVTGAAGHPHASLAERLWPKLSARPAMGGDLAMLDAALILCIDHDLAVATLAARVAASARAHPYAAVSAALGAFDSSLHGSMSVTAAEMLREAMGPGGIERAVARHVSAGRGIPGFGHSVYRSRDPRFVCLMLRMHGEPRYSDAVRTTERLVAIVNARVARPANLDLALATFVAAADLVPDAGHIIFAIARTAGWLAHVVAEYSEPPLRLRPESHYTGLTM</sequence>
<dbReference type="GO" id="GO:0036440">
    <property type="term" value="F:citrate synthase activity"/>
    <property type="evidence" value="ECO:0007669"/>
    <property type="project" value="UniProtKB-EC"/>
</dbReference>
<dbReference type="EMBL" id="BMGP01000001">
    <property type="protein sequence ID" value="GGF16346.1"/>
    <property type="molecule type" value="Genomic_DNA"/>
</dbReference>
<dbReference type="InterPro" id="IPR036969">
    <property type="entry name" value="Citrate_synthase_sf"/>
</dbReference>
<dbReference type="SUPFAM" id="SSF46955">
    <property type="entry name" value="Putative DNA-binding domain"/>
    <property type="match status" value="1"/>
</dbReference>
<keyword evidence="4 5" id="KW-0808">Transferase</keyword>
<name>A0A917B2W5_9MICO</name>
<dbReference type="PANTHER" id="PTHR11739">
    <property type="entry name" value="CITRATE SYNTHASE"/>
    <property type="match status" value="1"/>
</dbReference>
<feature type="region of interest" description="Disordered" evidence="6">
    <location>
        <begin position="78"/>
        <end position="111"/>
    </location>
</feature>
<dbReference type="InterPro" id="IPR000551">
    <property type="entry name" value="MerR-type_HTH_dom"/>
</dbReference>
<dbReference type="Gene3D" id="1.10.1660.10">
    <property type="match status" value="1"/>
</dbReference>
<gene>
    <name evidence="8" type="ORF">GCM10011399_07710</name>
</gene>
<comment type="caution">
    <text evidence="8">The sequence shown here is derived from an EMBL/GenBank/DDBJ whole genome shotgun (WGS) entry which is preliminary data.</text>
</comment>
<evidence type="ECO:0000256" key="6">
    <source>
        <dbReference type="SAM" id="MobiDB-lite"/>
    </source>
</evidence>
<evidence type="ECO:0000256" key="1">
    <source>
        <dbReference type="ARBA" id="ARBA00005163"/>
    </source>
</evidence>
<keyword evidence="9" id="KW-1185">Reference proteome</keyword>
<evidence type="ECO:0000256" key="4">
    <source>
        <dbReference type="ARBA" id="ARBA00022679"/>
    </source>
</evidence>
<reference evidence="8 9" key="1">
    <citation type="journal article" date="2014" name="Int. J. Syst. Evol. Microbiol.">
        <title>Complete genome sequence of Corynebacterium casei LMG S-19264T (=DSM 44701T), isolated from a smear-ripened cheese.</title>
        <authorList>
            <consortium name="US DOE Joint Genome Institute (JGI-PGF)"/>
            <person name="Walter F."/>
            <person name="Albersmeier A."/>
            <person name="Kalinowski J."/>
            <person name="Ruckert C."/>
        </authorList>
    </citation>
    <scope>NUCLEOTIDE SEQUENCE [LARGE SCALE GENOMIC DNA]</scope>
    <source>
        <strain evidence="8 9">CGMCC 1.12976</strain>
    </source>
</reference>
<comment type="pathway">
    <text evidence="1">Carbohydrate metabolism; tricarboxylic acid cycle.</text>
</comment>
<dbReference type="GO" id="GO:0005829">
    <property type="term" value="C:cytosol"/>
    <property type="evidence" value="ECO:0007669"/>
    <property type="project" value="TreeGrafter"/>
</dbReference>
<evidence type="ECO:0000256" key="2">
    <source>
        <dbReference type="ARBA" id="ARBA00010566"/>
    </source>
</evidence>
<dbReference type="Gene3D" id="1.10.230.10">
    <property type="entry name" value="Cytochrome P450-Terp, domain 2"/>
    <property type="match status" value="1"/>
</dbReference>
<dbReference type="PROSITE" id="PS50937">
    <property type="entry name" value="HTH_MERR_2"/>
    <property type="match status" value="1"/>
</dbReference>
<dbReference type="PANTHER" id="PTHR11739:SF4">
    <property type="entry name" value="CITRATE SYNTHASE, PEROXISOMAL"/>
    <property type="match status" value="1"/>
</dbReference>